<proteinExistence type="predicted"/>
<protein>
    <submittedName>
        <fullName evidence="1">Uncharacterized protein</fullName>
    </submittedName>
</protein>
<sequence>MDSEDNNMRDCYIFNDKLMKVWKADLELKEPLYFASVNALTLKGEVYYYGIDKNRSGRFINLEFSI</sequence>
<dbReference type="EMBL" id="MPUH01001308">
    <property type="protein sequence ID" value="OMJ68570.1"/>
    <property type="molecule type" value="Genomic_DNA"/>
</dbReference>
<organism evidence="1 2">
    <name type="scientific">Stentor coeruleus</name>
    <dbReference type="NCBI Taxonomy" id="5963"/>
    <lineage>
        <taxon>Eukaryota</taxon>
        <taxon>Sar</taxon>
        <taxon>Alveolata</taxon>
        <taxon>Ciliophora</taxon>
        <taxon>Postciliodesmatophora</taxon>
        <taxon>Heterotrichea</taxon>
        <taxon>Heterotrichida</taxon>
        <taxon>Stentoridae</taxon>
        <taxon>Stentor</taxon>
    </lineage>
</organism>
<evidence type="ECO:0000313" key="2">
    <source>
        <dbReference type="Proteomes" id="UP000187209"/>
    </source>
</evidence>
<name>A0A1R2AW00_9CILI</name>
<dbReference type="AlphaFoldDB" id="A0A1R2AW00"/>
<dbReference type="Proteomes" id="UP000187209">
    <property type="component" value="Unassembled WGS sequence"/>
</dbReference>
<gene>
    <name evidence="1" type="ORF">SteCoe_33924</name>
</gene>
<keyword evidence="2" id="KW-1185">Reference proteome</keyword>
<evidence type="ECO:0000313" key="1">
    <source>
        <dbReference type="EMBL" id="OMJ68570.1"/>
    </source>
</evidence>
<comment type="caution">
    <text evidence="1">The sequence shown here is derived from an EMBL/GenBank/DDBJ whole genome shotgun (WGS) entry which is preliminary data.</text>
</comment>
<accession>A0A1R2AW00</accession>
<reference evidence="1 2" key="1">
    <citation type="submission" date="2016-11" db="EMBL/GenBank/DDBJ databases">
        <title>The macronuclear genome of Stentor coeruleus: a giant cell with tiny introns.</title>
        <authorList>
            <person name="Slabodnick M."/>
            <person name="Ruby J.G."/>
            <person name="Reiff S.B."/>
            <person name="Swart E.C."/>
            <person name="Gosai S."/>
            <person name="Prabakaran S."/>
            <person name="Witkowska E."/>
            <person name="Larue G.E."/>
            <person name="Fisher S."/>
            <person name="Freeman R.M."/>
            <person name="Gunawardena J."/>
            <person name="Chu W."/>
            <person name="Stover N.A."/>
            <person name="Gregory B.D."/>
            <person name="Nowacki M."/>
            <person name="Derisi J."/>
            <person name="Roy S.W."/>
            <person name="Marshall W.F."/>
            <person name="Sood P."/>
        </authorList>
    </citation>
    <scope>NUCLEOTIDE SEQUENCE [LARGE SCALE GENOMIC DNA]</scope>
    <source>
        <strain evidence="1">WM001</strain>
    </source>
</reference>